<keyword evidence="1" id="KW-1133">Transmembrane helix</keyword>
<sequence length="227" mass="26126">MYGLITTDIKYALQRDENILGLPSKCTPLADKFYCKHSFSPVYLDCLTNILIHKNTSRCKIIPIEKQNFLTQLKESEYVLGFLPTKVQANQSCPLKQIEIILQGTFLLKLNECTLTIGNQTLKKLRNHSSKLTIINGDFTFPELESVNPLKIEEITDLDLNKTTQFQVDKFRELERTTFFDNEFILNKYEISGIILITTAVVLFIWYVKKKYANPNTNKIHQGSSPP</sequence>
<name>A0A8D8SZ90_9HEMI</name>
<protein>
    <submittedName>
        <fullName evidence="2">Uncharacterized protein</fullName>
    </submittedName>
</protein>
<accession>A0A8D8SZ90</accession>
<feature type="transmembrane region" description="Helical" evidence="1">
    <location>
        <begin position="191"/>
        <end position="208"/>
    </location>
</feature>
<evidence type="ECO:0000313" key="2">
    <source>
        <dbReference type="EMBL" id="CAG6676860.1"/>
    </source>
</evidence>
<evidence type="ECO:0000256" key="1">
    <source>
        <dbReference type="SAM" id="Phobius"/>
    </source>
</evidence>
<proteinExistence type="predicted"/>
<keyword evidence="1" id="KW-0812">Transmembrane</keyword>
<reference evidence="2" key="1">
    <citation type="submission" date="2021-05" db="EMBL/GenBank/DDBJ databases">
        <authorList>
            <person name="Alioto T."/>
            <person name="Alioto T."/>
            <person name="Gomez Garrido J."/>
        </authorList>
    </citation>
    <scope>NUCLEOTIDE SEQUENCE</scope>
</reference>
<organism evidence="2">
    <name type="scientific">Cacopsylla melanoneura</name>
    <dbReference type="NCBI Taxonomy" id="428564"/>
    <lineage>
        <taxon>Eukaryota</taxon>
        <taxon>Metazoa</taxon>
        <taxon>Ecdysozoa</taxon>
        <taxon>Arthropoda</taxon>
        <taxon>Hexapoda</taxon>
        <taxon>Insecta</taxon>
        <taxon>Pterygota</taxon>
        <taxon>Neoptera</taxon>
        <taxon>Paraneoptera</taxon>
        <taxon>Hemiptera</taxon>
        <taxon>Sternorrhyncha</taxon>
        <taxon>Psylloidea</taxon>
        <taxon>Psyllidae</taxon>
        <taxon>Psyllinae</taxon>
        <taxon>Cacopsylla</taxon>
    </lineage>
</organism>
<dbReference type="EMBL" id="HBUF01240679">
    <property type="protein sequence ID" value="CAG6676860.1"/>
    <property type="molecule type" value="Transcribed_RNA"/>
</dbReference>
<dbReference type="AlphaFoldDB" id="A0A8D8SZ90"/>
<keyword evidence="1" id="KW-0472">Membrane</keyword>